<dbReference type="PANTHER" id="PTHR31528">
    <property type="entry name" value="4-AMINO-5-HYDROXYMETHYL-2-METHYLPYRIMIDINE PHOSPHATE SYNTHASE THI11-RELATED"/>
    <property type="match status" value="1"/>
</dbReference>
<dbReference type="InterPro" id="IPR027939">
    <property type="entry name" value="NMT1/THI5"/>
</dbReference>
<keyword evidence="1" id="KW-0732">Signal</keyword>
<protein>
    <submittedName>
        <fullName evidence="3">ABC transporter substrate-binding protein</fullName>
    </submittedName>
</protein>
<feature type="signal peptide" evidence="1">
    <location>
        <begin position="1"/>
        <end position="40"/>
    </location>
</feature>
<dbReference type="InterPro" id="IPR015168">
    <property type="entry name" value="SsuA/THI5"/>
</dbReference>
<comment type="caution">
    <text evidence="3">The sequence shown here is derived from an EMBL/GenBank/DDBJ whole genome shotgun (WGS) entry which is preliminary data.</text>
</comment>
<evidence type="ECO:0000259" key="2">
    <source>
        <dbReference type="Pfam" id="PF09084"/>
    </source>
</evidence>
<feature type="domain" description="SsuA/THI5-like" evidence="2">
    <location>
        <begin position="57"/>
        <end position="266"/>
    </location>
</feature>
<dbReference type="Pfam" id="PF09084">
    <property type="entry name" value="NMT1"/>
    <property type="match status" value="1"/>
</dbReference>
<evidence type="ECO:0000313" key="4">
    <source>
        <dbReference type="Proteomes" id="UP001151088"/>
    </source>
</evidence>
<dbReference type="GO" id="GO:0009228">
    <property type="term" value="P:thiamine biosynthetic process"/>
    <property type="evidence" value="ECO:0007669"/>
    <property type="project" value="InterPro"/>
</dbReference>
<accession>A0A9X2PF13</accession>
<sequence length="347" mass="36911">MPNCAEARTSRPVTKMGGALALVAAAAVLACTLGPSPARAADQVRLALPWLVSGKNAAFFVGQAKGFYADEGLDVTISRGSGSGDTIKRIAAGESTFGLADSAAILAAQANDGSPVKIVAMMSGKSSVAILYVTESGIKTPADLKGRKIGRSAAGASVNMFPAFLKANNLDRTSFEEVVTAPATFLPLLLSRQVDAVLDQSSYLVRYRKGAAKEGLHIDAFGFGDYGVQVYGNALIASDELIKSNPDLIRRFVRASIKATEWSFAHMPEAVEILRKSNPQIETDVGEAELLDEKDSAMTPEEAKHGLGYVDADRMTQMQKDLVDLIGLKKVLPLDQIYTLDFLPKKS</sequence>
<name>A0A9X2PF13_9HYPH</name>
<dbReference type="AlphaFoldDB" id="A0A9X2PF13"/>
<reference evidence="3" key="1">
    <citation type="submission" date="2022-08" db="EMBL/GenBank/DDBJ databases">
        <authorList>
            <person name="Li F."/>
        </authorList>
    </citation>
    <scope>NUCLEOTIDE SEQUENCE</scope>
    <source>
        <strain evidence="3">MQZ15Z-1</strain>
    </source>
</reference>
<dbReference type="Gene3D" id="3.40.190.10">
    <property type="entry name" value="Periplasmic binding protein-like II"/>
    <property type="match status" value="2"/>
</dbReference>
<dbReference type="SUPFAM" id="SSF53850">
    <property type="entry name" value="Periplasmic binding protein-like II"/>
    <property type="match status" value="1"/>
</dbReference>
<dbReference type="EMBL" id="JANTHZ010000002">
    <property type="protein sequence ID" value="MCS0494775.1"/>
    <property type="molecule type" value="Genomic_DNA"/>
</dbReference>
<dbReference type="PANTHER" id="PTHR31528:SF15">
    <property type="entry name" value="RIBOFLAVIN-BINDING PROTEIN RIBY"/>
    <property type="match status" value="1"/>
</dbReference>
<evidence type="ECO:0000313" key="3">
    <source>
        <dbReference type="EMBL" id="MCS0494775.1"/>
    </source>
</evidence>
<feature type="chain" id="PRO_5040947962" evidence="1">
    <location>
        <begin position="41"/>
        <end position="347"/>
    </location>
</feature>
<dbReference type="Proteomes" id="UP001151088">
    <property type="component" value="Unassembled WGS sequence"/>
</dbReference>
<dbReference type="RefSeq" id="WP_258731813.1">
    <property type="nucleotide sequence ID" value="NZ_JANTHZ010000002.1"/>
</dbReference>
<proteinExistence type="predicted"/>
<organism evidence="3 4">
    <name type="scientific">Ancylobacter mangrovi</name>
    <dbReference type="NCBI Taxonomy" id="2972472"/>
    <lineage>
        <taxon>Bacteria</taxon>
        <taxon>Pseudomonadati</taxon>
        <taxon>Pseudomonadota</taxon>
        <taxon>Alphaproteobacteria</taxon>
        <taxon>Hyphomicrobiales</taxon>
        <taxon>Xanthobacteraceae</taxon>
        <taxon>Ancylobacter</taxon>
    </lineage>
</organism>
<keyword evidence="4" id="KW-1185">Reference proteome</keyword>
<evidence type="ECO:0000256" key="1">
    <source>
        <dbReference type="SAM" id="SignalP"/>
    </source>
</evidence>
<gene>
    <name evidence="3" type="ORF">NVS89_06665</name>
</gene>